<feature type="domain" description="IrrE N-terminal-like" evidence="1">
    <location>
        <begin position="49"/>
        <end position="105"/>
    </location>
</feature>
<organism evidence="2 3">
    <name type="scientific">Streptomyces zagrosensis</name>
    <dbReference type="NCBI Taxonomy" id="1042984"/>
    <lineage>
        <taxon>Bacteria</taxon>
        <taxon>Bacillati</taxon>
        <taxon>Actinomycetota</taxon>
        <taxon>Actinomycetes</taxon>
        <taxon>Kitasatosporales</taxon>
        <taxon>Streptomycetaceae</taxon>
        <taxon>Streptomyces</taxon>
    </lineage>
</organism>
<sequence>MRRIAAQQAGLLRELLPGPTRQASTHLTNLFPSIVVESVARLPVPGITYWANRHWHIYVREDDSTDERAFTVLHQLKHIIDHPLRRATTAFGDADLDALAKHFARQVLICEPIRKSA</sequence>
<dbReference type="Proteomes" id="UP000588098">
    <property type="component" value="Unassembled WGS sequence"/>
</dbReference>
<reference evidence="2 3" key="1">
    <citation type="submission" date="2020-08" db="EMBL/GenBank/DDBJ databases">
        <title>Genomic Encyclopedia of Type Strains, Phase III (KMG-III): the genomes of soil and plant-associated and newly described type strains.</title>
        <authorList>
            <person name="Whitman W."/>
        </authorList>
    </citation>
    <scope>NUCLEOTIDE SEQUENCE [LARGE SCALE GENOMIC DNA]</scope>
    <source>
        <strain evidence="2 3">CECT 8305</strain>
    </source>
</reference>
<evidence type="ECO:0000259" key="1">
    <source>
        <dbReference type="Pfam" id="PF06114"/>
    </source>
</evidence>
<dbReference type="EMBL" id="JACHJL010000005">
    <property type="protein sequence ID" value="MBB5935422.1"/>
    <property type="molecule type" value="Genomic_DNA"/>
</dbReference>
<name>A0A7W9QAG2_9ACTN</name>
<protein>
    <submittedName>
        <fullName evidence="2">Zn-dependent peptidase ImmA (M78 family)</fullName>
    </submittedName>
</protein>
<dbReference type="RefSeq" id="WP_184571883.1">
    <property type="nucleotide sequence ID" value="NZ_JACHJL010000005.1"/>
</dbReference>
<proteinExistence type="predicted"/>
<dbReference type="InterPro" id="IPR010359">
    <property type="entry name" value="IrrE_HExxH"/>
</dbReference>
<gene>
    <name evidence="2" type="ORF">FHS42_002484</name>
</gene>
<evidence type="ECO:0000313" key="3">
    <source>
        <dbReference type="Proteomes" id="UP000588098"/>
    </source>
</evidence>
<comment type="caution">
    <text evidence="2">The sequence shown here is derived from an EMBL/GenBank/DDBJ whole genome shotgun (WGS) entry which is preliminary data.</text>
</comment>
<evidence type="ECO:0000313" key="2">
    <source>
        <dbReference type="EMBL" id="MBB5935422.1"/>
    </source>
</evidence>
<dbReference type="Pfam" id="PF06114">
    <property type="entry name" value="Peptidase_M78"/>
    <property type="match status" value="1"/>
</dbReference>
<dbReference type="AlphaFoldDB" id="A0A7W9QAG2"/>
<accession>A0A7W9QAG2</accession>
<keyword evidence="3" id="KW-1185">Reference proteome</keyword>